<proteinExistence type="predicted"/>
<evidence type="ECO:0000313" key="4">
    <source>
        <dbReference type="Proteomes" id="UP000298652"/>
    </source>
</evidence>
<keyword evidence="2" id="KW-1133">Transmembrane helix</keyword>
<keyword evidence="2" id="KW-0472">Membrane</keyword>
<keyword evidence="4" id="KW-1185">Reference proteome</keyword>
<feature type="transmembrane region" description="Helical" evidence="2">
    <location>
        <begin position="278"/>
        <end position="296"/>
    </location>
</feature>
<evidence type="ECO:0000256" key="2">
    <source>
        <dbReference type="SAM" id="Phobius"/>
    </source>
</evidence>
<feature type="region of interest" description="Disordered" evidence="1">
    <location>
        <begin position="307"/>
        <end position="347"/>
    </location>
</feature>
<protein>
    <submittedName>
        <fullName evidence="3">Uncharacterized protein</fullName>
    </submittedName>
</protein>
<dbReference type="Proteomes" id="UP000298652">
    <property type="component" value="Chromosome 7"/>
</dbReference>
<sequence length="384" mass="38131">MTTPSISPIMEDRAAQTFASPPCTACHLPHSSVSSIMKRGLCGSSRDLQHRIGPPHVLGSGLTGARAEAILADPGATVPDIAARVGATAPDAAGPILADPSAAVPDVAAAARATAAVSIVVVVAVVVTDAHPALAAATTVSVATTEAGVPVSAAATSVIAVGAPSVADALDTDASQAGSSSALSSRSITSLGGGTPGAAPCLAGSAAEAEGGTGVGSCPMPNYGIPHPVATAEAASAGGPVASPTTPPLTAGRVTACSAEVVDTRSAFFGASDGTNSLVALFFFLAVSLSFRFFCVSARRRFCRCRSASSSTGGHESTTRHLSDSLPDLGVGKGVRRKDGALGRRPGNHVVKRASSEHQRCHPPSVRRWMAAHPSHSVTNAAMC</sequence>
<keyword evidence="2" id="KW-0812">Transmembrane</keyword>
<evidence type="ECO:0000256" key="1">
    <source>
        <dbReference type="SAM" id="MobiDB-lite"/>
    </source>
</evidence>
<dbReference type="AlphaFoldDB" id="A0A4U6TPH5"/>
<reference evidence="3" key="1">
    <citation type="submission" date="2019-03" db="EMBL/GenBank/DDBJ databases">
        <title>WGS assembly of Setaria viridis.</title>
        <authorList>
            <person name="Huang P."/>
            <person name="Jenkins J."/>
            <person name="Grimwood J."/>
            <person name="Barry K."/>
            <person name="Healey A."/>
            <person name="Mamidi S."/>
            <person name="Sreedasyam A."/>
            <person name="Shu S."/>
            <person name="Feldman M."/>
            <person name="Wu J."/>
            <person name="Yu Y."/>
            <person name="Chen C."/>
            <person name="Johnson J."/>
            <person name="Rokhsar D."/>
            <person name="Baxter I."/>
            <person name="Schmutz J."/>
            <person name="Brutnell T."/>
            <person name="Kellogg E."/>
        </authorList>
    </citation>
    <scope>NUCLEOTIDE SEQUENCE [LARGE SCALE GENOMIC DNA]</scope>
</reference>
<evidence type="ECO:0000313" key="3">
    <source>
        <dbReference type="EMBL" id="TKW03224.1"/>
    </source>
</evidence>
<dbReference type="EMBL" id="CM016558">
    <property type="protein sequence ID" value="TKW03224.1"/>
    <property type="molecule type" value="Genomic_DNA"/>
</dbReference>
<dbReference type="Gramene" id="TKW03224">
    <property type="protein sequence ID" value="TKW03224"/>
    <property type="gene ID" value="SEVIR_7G010700v2"/>
</dbReference>
<accession>A0A4U6TPH5</accession>
<organism evidence="3 4">
    <name type="scientific">Setaria viridis</name>
    <name type="common">Green bristlegrass</name>
    <name type="synonym">Setaria italica subsp. viridis</name>
    <dbReference type="NCBI Taxonomy" id="4556"/>
    <lineage>
        <taxon>Eukaryota</taxon>
        <taxon>Viridiplantae</taxon>
        <taxon>Streptophyta</taxon>
        <taxon>Embryophyta</taxon>
        <taxon>Tracheophyta</taxon>
        <taxon>Spermatophyta</taxon>
        <taxon>Magnoliopsida</taxon>
        <taxon>Liliopsida</taxon>
        <taxon>Poales</taxon>
        <taxon>Poaceae</taxon>
        <taxon>PACMAD clade</taxon>
        <taxon>Panicoideae</taxon>
        <taxon>Panicodae</taxon>
        <taxon>Paniceae</taxon>
        <taxon>Cenchrinae</taxon>
        <taxon>Setaria</taxon>
    </lineage>
</organism>
<name>A0A4U6TPH5_SETVI</name>
<gene>
    <name evidence="3" type="ORF">SEVIR_7G010700v2</name>
</gene>